<sequence length="283" mass="33057">MCIYAICDHCQHQIKYPTFNFCSKCGERIISSHNDTTSLNEFLNREVDEYDIASHEPLRKKGLIACYRCGTPSIYNLEDEFCYICGYSLEIEKNSMNTKAENKKEFEIDYTPIDLGRFTNSYIEDDEVCLFHQQDVAWYEYTFNYRDEMYFSTSMNVGNVQYTAFTPISDGEPDNIWNSRAAGTLYLTDRKIILYDKGFSNIWTKLSIEGDFPEQVMCFPLEEITNLTRRINMSNGMVGTQITTIYGECILAPSHRKYRGRQTPMLNEYNSLQEFCDKLEKCI</sequence>
<dbReference type="AlphaFoldDB" id="A0AB37GF43"/>
<dbReference type="InterPro" id="IPR025874">
    <property type="entry name" value="DZR"/>
</dbReference>
<dbReference type="EMBL" id="CP065647">
    <property type="protein sequence ID" value="QPR71087.1"/>
    <property type="molecule type" value="Genomic_DNA"/>
</dbReference>
<dbReference type="Pfam" id="PF12773">
    <property type="entry name" value="DZR"/>
    <property type="match status" value="1"/>
</dbReference>
<gene>
    <name evidence="2" type="ORF">I6G80_14665</name>
</gene>
<evidence type="ECO:0000313" key="2">
    <source>
        <dbReference type="EMBL" id="QPR71087.1"/>
    </source>
</evidence>
<name>A0AB37GF43_BACLI</name>
<accession>A0AB37GF43</accession>
<evidence type="ECO:0000313" key="3">
    <source>
        <dbReference type="Proteomes" id="UP000595038"/>
    </source>
</evidence>
<proteinExistence type="predicted"/>
<protein>
    <submittedName>
        <fullName evidence="2">Zinc ribbon domain-containing protein</fullName>
    </submittedName>
</protein>
<evidence type="ECO:0000259" key="1">
    <source>
        <dbReference type="Pfam" id="PF12773"/>
    </source>
</evidence>
<dbReference type="RefSeq" id="WP_197942001.1">
    <property type="nucleotide sequence ID" value="NZ_CP065647.1"/>
</dbReference>
<dbReference type="Proteomes" id="UP000595038">
    <property type="component" value="Chromosome"/>
</dbReference>
<reference evidence="2 3" key="1">
    <citation type="submission" date="2020-12" db="EMBL/GenBank/DDBJ databases">
        <title>FDA dAtabase for Regulatory Grade micrObial Sequences (FDA-ARGOS): Supporting development and validation of Infectious Disease Dx tests.</title>
        <authorList>
            <person name="Nelson B."/>
            <person name="Plummer A."/>
            <person name="Tallon L."/>
            <person name="Sadzewicz L."/>
            <person name="Zhao X."/>
            <person name="Boylan J."/>
            <person name="Ott S."/>
            <person name="Bowen H."/>
            <person name="Vavikolanu K."/>
            <person name="Mehta A."/>
            <person name="Aluvathingal J."/>
            <person name="Nadendla S."/>
            <person name="Myers T."/>
            <person name="Yan Y."/>
            <person name="Sichtig H."/>
        </authorList>
    </citation>
    <scope>NUCLEOTIDE SEQUENCE [LARGE SCALE GENOMIC DNA]</scope>
    <source>
        <strain evidence="2 3">FDAARGOS_923</strain>
    </source>
</reference>
<feature type="domain" description="DZANK-type" evidence="1">
    <location>
        <begin position="7"/>
        <end position="86"/>
    </location>
</feature>
<organism evidence="2 3">
    <name type="scientific">Bacillus licheniformis</name>
    <dbReference type="NCBI Taxonomy" id="1402"/>
    <lineage>
        <taxon>Bacteria</taxon>
        <taxon>Bacillati</taxon>
        <taxon>Bacillota</taxon>
        <taxon>Bacilli</taxon>
        <taxon>Bacillales</taxon>
        <taxon>Bacillaceae</taxon>
        <taxon>Bacillus</taxon>
    </lineage>
</organism>